<dbReference type="InterPro" id="IPR025565">
    <property type="entry name" value="DUF4328"/>
</dbReference>
<evidence type="ECO:0000256" key="1">
    <source>
        <dbReference type="SAM" id="MobiDB-lite"/>
    </source>
</evidence>
<feature type="region of interest" description="Disordered" evidence="1">
    <location>
        <begin position="1"/>
        <end position="20"/>
    </location>
</feature>
<accession>A0AAE6G4M4</accession>
<evidence type="ECO:0000313" key="5">
    <source>
        <dbReference type="Proteomes" id="UP000320179"/>
    </source>
</evidence>
<dbReference type="Pfam" id="PF14219">
    <property type="entry name" value="DUF4328"/>
    <property type="match status" value="1"/>
</dbReference>
<feature type="transmembrane region" description="Helical" evidence="2">
    <location>
        <begin position="65"/>
        <end position="89"/>
    </location>
</feature>
<keyword evidence="2" id="KW-1133">Transmembrane helix</keyword>
<keyword evidence="2" id="KW-0472">Membrane</keyword>
<dbReference type="AlphaFoldDB" id="A0AAE6G4M4"/>
<proteinExistence type="predicted"/>
<evidence type="ECO:0000259" key="3">
    <source>
        <dbReference type="Pfam" id="PF14219"/>
    </source>
</evidence>
<dbReference type="Proteomes" id="UP000320179">
    <property type="component" value="Chromosome"/>
</dbReference>
<reference evidence="4 5" key="1">
    <citation type="journal article" date="2019" name="Science">
        <title>Social genes are selection hotspots in kin groups of a soil microbe.</title>
        <authorList>
            <person name="Wielgoss S."/>
            <person name="Wolfensberger R."/>
            <person name="Sun L."/>
            <person name="Fiegna F."/>
            <person name="Velicer G.J."/>
        </authorList>
    </citation>
    <scope>NUCLEOTIDE SEQUENCE [LARGE SCALE GENOMIC DNA]</scope>
    <source>
        <strain evidence="4 5">MC3.5.9c15</strain>
    </source>
</reference>
<evidence type="ECO:0000256" key="2">
    <source>
        <dbReference type="SAM" id="Phobius"/>
    </source>
</evidence>
<name>A0AAE6G4M4_MYXXA</name>
<keyword evidence="2" id="KW-0812">Transmembrane</keyword>
<protein>
    <recommendedName>
        <fullName evidence="3">DUF4328 domain-containing protein</fullName>
    </recommendedName>
</protein>
<feature type="transmembrane region" description="Helical" evidence="2">
    <location>
        <begin position="109"/>
        <end position="127"/>
    </location>
</feature>
<organism evidence="4 5">
    <name type="scientific">Myxococcus xanthus</name>
    <dbReference type="NCBI Taxonomy" id="34"/>
    <lineage>
        <taxon>Bacteria</taxon>
        <taxon>Pseudomonadati</taxon>
        <taxon>Myxococcota</taxon>
        <taxon>Myxococcia</taxon>
        <taxon>Myxococcales</taxon>
        <taxon>Cystobacterineae</taxon>
        <taxon>Myxococcaceae</taxon>
        <taxon>Myxococcus</taxon>
    </lineage>
</organism>
<sequence length="264" mass="28134">MLTESAVSETAPVCPDHAGEPSTGTCERCGRFFCAKCRTAQAGVCAACFARQVQALPFTRARTRWASVALVASAVLAVPVAILNLWLYLSFDNGSPSLEDAQSFDQLNALLALPALLTMLATVVLYLRWLRLSVKTANALGLSNESTGWATFCWFIPFANLIKPLEVVRGLWQGLGGPPERRSMLTAWWATWILSNIISNVGNTFARADSTSATSLSVSLLAGILSEGLSIAAAVLCIRVIADIESLLVARRAEAEAAMTGATP</sequence>
<evidence type="ECO:0000313" key="4">
    <source>
        <dbReference type="EMBL" id="QDE70605.1"/>
    </source>
</evidence>
<dbReference type="EMBL" id="CP017174">
    <property type="protein sequence ID" value="QDE70605.1"/>
    <property type="molecule type" value="Genomic_DNA"/>
</dbReference>
<gene>
    <name evidence="4" type="ORF">BHS09_28575</name>
</gene>
<feature type="domain" description="DUF4328" evidence="3">
    <location>
        <begin position="97"/>
        <end position="245"/>
    </location>
</feature>